<feature type="transmembrane region" description="Helical" evidence="1">
    <location>
        <begin position="223"/>
        <end position="243"/>
    </location>
</feature>
<reference evidence="2" key="1">
    <citation type="submission" date="2024-07" db="EMBL/GenBank/DDBJ databases">
        <authorList>
            <person name="Yu S.T."/>
        </authorList>
    </citation>
    <scope>NUCLEOTIDE SEQUENCE</scope>
    <source>
        <strain evidence="2">Y1</strain>
    </source>
</reference>
<dbReference type="AlphaFoldDB" id="A0AB39TIV9"/>
<name>A0AB39TIV9_9ACTN</name>
<dbReference type="EMBL" id="CP163445">
    <property type="protein sequence ID" value="XDQ79115.1"/>
    <property type="molecule type" value="Genomic_DNA"/>
</dbReference>
<keyword evidence="1" id="KW-1133">Transmembrane helix</keyword>
<sequence length="305" mass="32823">MGRLVTPGDLAAYDRPPYWQPPEPRRTPREWALDVLLPWRLASRIYGPYRMMRMSASGVAAVAGAELLDPLLQPLATQLVAQTLDPLVERLMWARALFGLGVILLVVRLANGTSADELFKDSFGDSIVLLVTGPIALLLACVSLVLLARAGTRRRVGRLVARPLFTGVVTFAGFLLMAESNPGAYIGNSAGLRLLMATWVPAFTLPTVYLIHRNSFAVRGHPLVRPLVAVLLVWLTLIGHVTLVDTKGATTSGAGALAGLLVGPVGVTVTALIELVRLRRRHRVGFRGPLPPLPGRAPRGTRPGV</sequence>
<protein>
    <recommendedName>
        <fullName evidence="3">Integral membrane protein</fullName>
    </recommendedName>
</protein>
<keyword evidence="1" id="KW-0472">Membrane</keyword>
<evidence type="ECO:0008006" key="3">
    <source>
        <dbReference type="Google" id="ProtNLM"/>
    </source>
</evidence>
<gene>
    <name evidence="2" type="ORF">AB2U05_11885</name>
</gene>
<evidence type="ECO:0000313" key="2">
    <source>
        <dbReference type="EMBL" id="XDQ79115.1"/>
    </source>
</evidence>
<feature type="transmembrane region" description="Helical" evidence="1">
    <location>
        <begin position="92"/>
        <end position="111"/>
    </location>
</feature>
<feature type="transmembrane region" description="Helical" evidence="1">
    <location>
        <begin position="123"/>
        <end position="147"/>
    </location>
</feature>
<organism evidence="2">
    <name type="scientific">Streptomyces sp. Y1</name>
    <dbReference type="NCBI Taxonomy" id="3238634"/>
    <lineage>
        <taxon>Bacteria</taxon>
        <taxon>Bacillati</taxon>
        <taxon>Actinomycetota</taxon>
        <taxon>Actinomycetes</taxon>
        <taxon>Kitasatosporales</taxon>
        <taxon>Streptomycetaceae</taxon>
        <taxon>Streptomyces</taxon>
    </lineage>
</organism>
<dbReference type="RefSeq" id="WP_369183183.1">
    <property type="nucleotide sequence ID" value="NZ_CP163445.1"/>
</dbReference>
<feature type="transmembrane region" description="Helical" evidence="1">
    <location>
        <begin position="255"/>
        <end position="276"/>
    </location>
</feature>
<evidence type="ECO:0000256" key="1">
    <source>
        <dbReference type="SAM" id="Phobius"/>
    </source>
</evidence>
<accession>A0AB39TIV9</accession>
<feature type="transmembrane region" description="Helical" evidence="1">
    <location>
        <begin position="159"/>
        <end position="178"/>
    </location>
</feature>
<keyword evidence="1" id="KW-0812">Transmembrane</keyword>
<feature type="transmembrane region" description="Helical" evidence="1">
    <location>
        <begin position="190"/>
        <end position="211"/>
    </location>
</feature>
<proteinExistence type="predicted"/>